<dbReference type="RefSeq" id="WP_198568261.1">
    <property type="nucleotide sequence ID" value="NZ_CP066167.1"/>
</dbReference>
<evidence type="ECO:0000259" key="4">
    <source>
        <dbReference type="Pfam" id="PF07726"/>
    </source>
</evidence>
<dbReference type="PANTHER" id="PTHR42759:SF5">
    <property type="entry name" value="METHANOL DEHYDROGENASE REGULATOR"/>
    <property type="match status" value="1"/>
</dbReference>
<evidence type="ECO:0000313" key="7">
    <source>
        <dbReference type="Proteomes" id="UP000596063"/>
    </source>
</evidence>
<keyword evidence="2" id="KW-0067">ATP-binding</keyword>
<organism evidence="6 7">
    <name type="scientific">Spongiibacter nanhainus</name>
    <dbReference type="NCBI Taxonomy" id="2794344"/>
    <lineage>
        <taxon>Bacteria</taxon>
        <taxon>Pseudomonadati</taxon>
        <taxon>Pseudomonadota</taxon>
        <taxon>Gammaproteobacteria</taxon>
        <taxon>Cellvibrionales</taxon>
        <taxon>Spongiibacteraceae</taxon>
        <taxon>Spongiibacter</taxon>
    </lineage>
</organism>
<evidence type="ECO:0000256" key="1">
    <source>
        <dbReference type="ARBA" id="ARBA00022741"/>
    </source>
</evidence>
<feature type="domain" description="ATPase AAA-3" evidence="4">
    <location>
        <begin position="38"/>
        <end position="168"/>
    </location>
</feature>
<dbReference type="GO" id="GO:0016887">
    <property type="term" value="F:ATP hydrolysis activity"/>
    <property type="evidence" value="ECO:0007669"/>
    <property type="project" value="InterPro"/>
</dbReference>
<name>A0A7T4UPY1_9GAMM</name>
<dbReference type="PIRSF" id="PIRSF002849">
    <property type="entry name" value="AAA_ATPase_chaperone_MoxR_prd"/>
    <property type="match status" value="1"/>
</dbReference>
<dbReference type="KEGG" id="snan:I6N98_10165"/>
<dbReference type="PANTHER" id="PTHR42759">
    <property type="entry name" value="MOXR FAMILY PROTEIN"/>
    <property type="match status" value="1"/>
</dbReference>
<dbReference type="AlphaFoldDB" id="A0A7T4UPY1"/>
<dbReference type="GO" id="GO:0005524">
    <property type="term" value="F:ATP binding"/>
    <property type="evidence" value="ECO:0007669"/>
    <property type="project" value="UniProtKB-KW"/>
</dbReference>
<feature type="domain" description="ChlI/MoxR AAA lid" evidence="5">
    <location>
        <begin position="232"/>
        <end position="291"/>
    </location>
</feature>
<sequence length="308" mass="33863">MPSNLSLLQQLSDEIGKVVLGKEQQIKQALCCLLAGGHLLVDDLPGVGKTTLSQAFARVTGLDYRRVQFTSDLLPADVLGVSVFDRNTNAFHFHPGPIFTQFLLVDEINRASPKTQSALLEAMAEGQVTTEGETRPLPEPFFVMATQNPWFQSGTFPLPESQLDRFLMRISLGYPDERSERQLLEGGDPRRHLQALRPLLDTEKLLALRAEVSDVEARGSVISYLQRLIAFTRQDAQFAFGLSTRAALALLQCAKAWAMLSGRDYLLPDDVQAVLQPVAAHRLQASAEHRGDGSDLVAHLLAQVPVLG</sequence>
<evidence type="ECO:0000259" key="5">
    <source>
        <dbReference type="Pfam" id="PF17863"/>
    </source>
</evidence>
<dbReference type="FunFam" id="3.40.50.300:FF:000640">
    <property type="entry name" value="MoxR family ATPase"/>
    <property type="match status" value="1"/>
</dbReference>
<keyword evidence="1" id="KW-0547">Nucleotide-binding</keyword>
<dbReference type="InterPro" id="IPR011703">
    <property type="entry name" value="ATPase_AAA-3"/>
</dbReference>
<gene>
    <name evidence="6" type="ORF">I6N98_10165</name>
</gene>
<evidence type="ECO:0000256" key="3">
    <source>
        <dbReference type="ARBA" id="ARBA00061607"/>
    </source>
</evidence>
<dbReference type="Proteomes" id="UP000596063">
    <property type="component" value="Chromosome"/>
</dbReference>
<dbReference type="Gene3D" id="3.40.50.300">
    <property type="entry name" value="P-loop containing nucleotide triphosphate hydrolases"/>
    <property type="match status" value="1"/>
</dbReference>
<comment type="similarity">
    <text evidence="3">Belongs to the MoxR family.</text>
</comment>
<dbReference type="InterPro" id="IPR027417">
    <property type="entry name" value="P-loop_NTPase"/>
</dbReference>
<reference evidence="6 7" key="1">
    <citation type="submission" date="2020-12" db="EMBL/GenBank/DDBJ databases">
        <authorList>
            <person name="Shan Y."/>
        </authorList>
    </citation>
    <scope>NUCLEOTIDE SEQUENCE [LARGE SCALE GENOMIC DNA]</scope>
    <source>
        <strain evidence="7">csc3.9</strain>
    </source>
</reference>
<dbReference type="SUPFAM" id="SSF52540">
    <property type="entry name" value="P-loop containing nucleoside triphosphate hydrolases"/>
    <property type="match status" value="1"/>
</dbReference>
<keyword evidence="7" id="KW-1185">Reference proteome</keyword>
<evidence type="ECO:0000256" key="2">
    <source>
        <dbReference type="ARBA" id="ARBA00022840"/>
    </source>
</evidence>
<accession>A0A7T4UPY1</accession>
<dbReference type="EMBL" id="CP066167">
    <property type="protein sequence ID" value="QQD16760.1"/>
    <property type="molecule type" value="Genomic_DNA"/>
</dbReference>
<dbReference type="CDD" id="cd00009">
    <property type="entry name" value="AAA"/>
    <property type="match status" value="1"/>
</dbReference>
<dbReference type="InterPro" id="IPR041628">
    <property type="entry name" value="ChlI/MoxR_AAA_lid"/>
</dbReference>
<dbReference type="Pfam" id="PF07726">
    <property type="entry name" value="AAA_3"/>
    <property type="match status" value="1"/>
</dbReference>
<proteinExistence type="inferred from homology"/>
<dbReference type="Gene3D" id="1.10.8.80">
    <property type="entry name" value="Magnesium chelatase subunit I, C-Terminal domain"/>
    <property type="match status" value="1"/>
</dbReference>
<dbReference type="InterPro" id="IPR050764">
    <property type="entry name" value="CbbQ/NirQ/NorQ/GpvN"/>
</dbReference>
<dbReference type="Pfam" id="PF17863">
    <property type="entry name" value="AAA_lid_2"/>
    <property type="match status" value="1"/>
</dbReference>
<evidence type="ECO:0000313" key="6">
    <source>
        <dbReference type="EMBL" id="QQD16760.1"/>
    </source>
</evidence>
<protein>
    <submittedName>
        <fullName evidence="6">MoxR family ATPase</fullName>
    </submittedName>
</protein>